<evidence type="ECO:0000256" key="11">
    <source>
        <dbReference type="ARBA" id="ARBA00023049"/>
    </source>
</evidence>
<evidence type="ECO:0000256" key="4">
    <source>
        <dbReference type="ARBA" id="ARBA00012564"/>
    </source>
</evidence>
<dbReference type="GO" id="GO:0070006">
    <property type="term" value="F:metalloaminopeptidase activity"/>
    <property type="evidence" value="ECO:0007669"/>
    <property type="project" value="TreeGrafter"/>
</dbReference>
<comment type="cofactor">
    <cofactor evidence="2">
        <name>Zn(2+)</name>
        <dbReference type="ChEBI" id="CHEBI:29105"/>
    </cofactor>
</comment>
<feature type="domain" description="Peptidase M1 membrane alanine aminopeptidase" evidence="15">
    <location>
        <begin position="233"/>
        <end position="444"/>
    </location>
</feature>
<protein>
    <recommendedName>
        <fullName evidence="5">Aminopeptidase N</fullName>
        <ecNumber evidence="4">3.4.11.2</ecNumber>
    </recommendedName>
    <alternativeName>
        <fullName evidence="12">Alanine aminopeptidase</fullName>
    </alternativeName>
    <alternativeName>
        <fullName evidence="13">Lysyl aminopeptidase</fullName>
    </alternativeName>
</protein>
<dbReference type="GO" id="GO:0005737">
    <property type="term" value="C:cytoplasm"/>
    <property type="evidence" value="ECO:0007669"/>
    <property type="project" value="TreeGrafter"/>
</dbReference>
<keyword evidence="8" id="KW-0479">Metal-binding</keyword>
<evidence type="ECO:0000256" key="14">
    <source>
        <dbReference type="SAM" id="MobiDB-lite"/>
    </source>
</evidence>
<evidence type="ECO:0000256" key="6">
    <source>
        <dbReference type="ARBA" id="ARBA00022438"/>
    </source>
</evidence>
<proteinExistence type="inferred from homology"/>
<dbReference type="GO" id="GO:0016285">
    <property type="term" value="F:alanyl aminopeptidase activity"/>
    <property type="evidence" value="ECO:0007669"/>
    <property type="project" value="UniProtKB-EC"/>
</dbReference>
<dbReference type="InterPro" id="IPR027268">
    <property type="entry name" value="Peptidase_M4/M1_CTD_sf"/>
</dbReference>
<dbReference type="Pfam" id="PF11838">
    <property type="entry name" value="ERAP1_C"/>
    <property type="match status" value="1"/>
</dbReference>
<evidence type="ECO:0000259" key="15">
    <source>
        <dbReference type="Pfam" id="PF01433"/>
    </source>
</evidence>
<evidence type="ECO:0000256" key="7">
    <source>
        <dbReference type="ARBA" id="ARBA00022670"/>
    </source>
</evidence>
<dbReference type="InterPro" id="IPR001930">
    <property type="entry name" value="Peptidase_M1"/>
</dbReference>
<evidence type="ECO:0000256" key="12">
    <source>
        <dbReference type="ARBA" id="ARBA00029811"/>
    </source>
</evidence>
<dbReference type="GO" id="GO:0005615">
    <property type="term" value="C:extracellular space"/>
    <property type="evidence" value="ECO:0007669"/>
    <property type="project" value="TreeGrafter"/>
</dbReference>
<dbReference type="GO" id="GO:0043171">
    <property type="term" value="P:peptide catabolic process"/>
    <property type="evidence" value="ECO:0007669"/>
    <property type="project" value="TreeGrafter"/>
</dbReference>
<dbReference type="InterPro" id="IPR024571">
    <property type="entry name" value="ERAP1-like_C_dom"/>
</dbReference>
<keyword evidence="6 18" id="KW-0031">Aminopeptidase</keyword>
<gene>
    <name evidence="18" type="ORF">Back2_08380</name>
</gene>
<dbReference type="AlphaFoldDB" id="A0A3G9ISE9"/>
<evidence type="ECO:0000256" key="13">
    <source>
        <dbReference type="ARBA" id="ARBA00031533"/>
    </source>
</evidence>
<feature type="region of interest" description="Disordered" evidence="14">
    <location>
        <begin position="719"/>
        <end position="740"/>
    </location>
</feature>
<keyword evidence="9" id="KW-0378">Hydrolase</keyword>
<dbReference type="OrthoDB" id="3885507at2"/>
<evidence type="ECO:0000313" key="18">
    <source>
        <dbReference type="EMBL" id="BBH16551.1"/>
    </source>
</evidence>
<dbReference type="InterPro" id="IPR012778">
    <property type="entry name" value="Pept_M1_aminopeptidase"/>
</dbReference>
<dbReference type="InterPro" id="IPR042097">
    <property type="entry name" value="Aminopeptidase_N-like_N_sf"/>
</dbReference>
<evidence type="ECO:0000256" key="3">
    <source>
        <dbReference type="ARBA" id="ARBA00010136"/>
    </source>
</evidence>
<dbReference type="GO" id="GO:0008270">
    <property type="term" value="F:zinc ion binding"/>
    <property type="evidence" value="ECO:0007669"/>
    <property type="project" value="InterPro"/>
</dbReference>
<dbReference type="InterPro" id="IPR050344">
    <property type="entry name" value="Peptidase_M1_aminopeptidases"/>
</dbReference>
<dbReference type="PRINTS" id="PR00756">
    <property type="entry name" value="ALADIPTASE"/>
</dbReference>
<dbReference type="FunFam" id="1.10.390.10:FF:000004">
    <property type="entry name" value="Aminopeptidase N"/>
    <property type="match status" value="1"/>
</dbReference>
<dbReference type="Pfam" id="PF17900">
    <property type="entry name" value="Peptidase_M1_N"/>
    <property type="match status" value="1"/>
</dbReference>
<sequence>MPGTNLTQAEAAARSALLQITTYDVTLDLTTGPDTFVSTSRITFTATTPGSSTFADLVGATNVSATLNGLPLDASAYADSRLALDGLADTNELVVTADMAYSHTGEGLHRFVDPVDEKVYLYSQMEVPDARRVFASFEQPDLKATFTFHVTAPEGWAVFSNSPTPVPTSLGDGNARWDFAVTKRMSTYITAIVAGEYVGVEDSYVGKNGTIPLGLYSRASAREHMDVDSLFTLTKQGFELFEDLFDYPYPFGKYDQFFVPEFNAGAMENAGAVTIRDEYIPASRQPRSFYDFRTNMILHEMAHQWFGDLVTMKWWNDLWLNESFAEWAGYYAAANATEFTDAWTGFTNARKLSGYRQDQLITTHPIAPEIKDLHDIEVNFDMITYAKGASALKQLVAWVGMEPFTIGLRAYFRDHAYGNTEFKDLLGALEKASGRDLSTWAEEWLQTSGVNTVRPEFTLNADGTYASLTIHQSAAPEHPTLRRHRMGVGLFDLVEGSLVRRTTIEVDVEGGLTEVAEAVGKKQPDLLLLNDEDLAYVKVRLDERSYATAVAHLSKLDDSLARALIWTAAWDMCRDGELPTSDYIDLVLANIGQETDSWGLSRIPVLAESALFGYVSPDKLPELQDRWEAGVRELLVAAEPGSDAQLIFAKTYAAATDTARGSIHGCMRGERTIADVKALLDGSWTLPGLTVDQDLRWRFITGLCAAGAFGEAEISAELERDTTQSGKENAAGARAASPDPTVKAEAWRLATMDPATPNATGESIANEFSRAGQPALDGYVHAYLDAAETILDKVGTHRAARALEYIFPRQLATQANLDVIDKWLASTTASAMAVRYVREGRDELARAMRAQQA</sequence>
<evidence type="ECO:0000256" key="1">
    <source>
        <dbReference type="ARBA" id="ARBA00000098"/>
    </source>
</evidence>
<dbReference type="GO" id="GO:0006508">
    <property type="term" value="P:proteolysis"/>
    <property type="evidence" value="ECO:0007669"/>
    <property type="project" value="UniProtKB-KW"/>
</dbReference>
<dbReference type="PANTHER" id="PTHR11533">
    <property type="entry name" value="PROTEASE M1 ZINC METALLOPROTEASE"/>
    <property type="match status" value="1"/>
</dbReference>
<dbReference type="SUPFAM" id="SSF63737">
    <property type="entry name" value="Leukotriene A4 hydrolase N-terminal domain"/>
    <property type="match status" value="1"/>
</dbReference>
<dbReference type="CDD" id="cd09602">
    <property type="entry name" value="M1_APN"/>
    <property type="match status" value="1"/>
</dbReference>
<dbReference type="InterPro" id="IPR045357">
    <property type="entry name" value="Aminopeptidase_N-like_N"/>
</dbReference>
<dbReference type="EC" id="3.4.11.2" evidence="4"/>
<dbReference type="GO" id="GO:0016020">
    <property type="term" value="C:membrane"/>
    <property type="evidence" value="ECO:0007669"/>
    <property type="project" value="TreeGrafter"/>
</dbReference>
<accession>A0A3G9ISE9</accession>
<keyword evidence="11" id="KW-0482">Metalloprotease</keyword>
<dbReference type="NCBIfam" id="TIGR02412">
    <property type="entry name" value="pepN_strep_liv"/>
    <property type="match status" value="1"/>
</dbReference>
<dbReference type="GO" id="GO:0042277">
    <property type="term" value="F:peptide binding"/>
    <property type="evidence" value="ECO:0007669"/>
    <property type="project" value="TreeGrafter"/>
</dbReference>
<name>A0A3G9ISE9_9ACTN</name>
<feature type="domain" description="ERAP1-like C-terminal" evidence="16">
    <location>
        <begin position="527"/>
        <end position="845"/>
    </location>
</feature>
<keyword evidence="10" id="KW-0862">Zinc</keyword>
<evidence type="ECO:0000256" key="9">
    <source>
        <dbReference type="ARBA" id="ARBA00022801"/>
    </source>
</evidence>
<evidence type="ECO:0000256" key="10">
    <source>
        <dbReference type="ARBA" id="ARBA00022833"/>
    </source>
</evidence>
<comment type="catalytic activity">
    <reaction evidence="1">
        <text>Release of an N-terminal amino acid, Xaa-|-Yaa- from a peptide, amide or arylamide. Xaa is preferably Ala, but may be most amino acids including Pro (slow action). When a terminal hydrophobic residue is followed by a prolyl residue, the two may be released as an intact Xaa-Pro dipeptide.</text>
        <dbReference type="EC" id="3.4.11.2"/>
    </reaction>
</comment>
<evidence type="ECO:0000259" key="17">
    <source>
        <dbReference type="Pfam" id="PF17900"/>
    </source>
</evidence>
<dbReference type="RefSeq" id="WP_125567024.1">
    <property type="nucleotide sequence ID" value="NZ_AP019307.1"/>
</dbReference>
<organism evidence="18 19">
    <name type="scientific">Nocardioides baekrokdamisoli</name>
    <dbReference type="NCBI Taxonomy" id="1804624"/>
    <lineage>
        <taxon>Bacteria</taxon>
        <taxon>Bacillati</taxon>
        <taxon>Actinomycetota</taxon>
        <taxon>Actinomycetes</taxon>
        <taxon>Propionibacteriales</taxon>
        <taxon>Nocardioidaceae</taxon>
        <taxon>Nocardioides</taxon>
    </lineage>
</organism>
<dbReference type="SUPFAM" id="SSF55486">
    <property type="entry name" value="Metalloproteases ('zincins'), catalytic domain"/>
    <property type="match status" value="1"/>
</dbReference>
<evidence type="ECO:0000256" key="5">
    <source>
        <dbReference type="ARBA" id="ARBA00015611"/>
    </source>
</evidence>
<evidence type="ECO:0000256" key="2">
    <source>
        <dbReference type="ARBA" id="ARBA00001947"/>
    </source>
</evidence>
<dbReference type="Gene3D" id="2.60.40.1730">
    <property type="entry name" value="tricorn interacting facor f3 domain"/>
    <property type="match status" value="1"/>
</dbReference>
<dbReference type="PANTHER" id="PTHR11533:SF174">
    <property type="entry name" value="PUROMYCIN-SENSITIVE AMINOPEPTIDASE-RELATED"/>
    <property type="match status" value="1"/>
</dbReference>
<comment type="similarity">
    <text evidence="3">Belongs to the peptidase M1 family.</text>
</comment>
<evidence type="ECO:0000259" key="16">
    <source>
        <dbReference type="Pfam" id="PF11838"/>
    </source>
</evidence>
<dbReference type="Proteomes" id="UP000271573">
    <property type="component" value="Chromosome"/>
</dbReference>
<keyword evidence="7" id="KW-0645">Protease</keyword>
<feature type="domain" description="Aminopeptidase N-like N-terminal" evidence="17">
    <location>
        <begin position="107"/>
        <end position="189"/>
    </location>
</feature>
<evidence type="ECO:0000256" key="8">
    <source>
        <dbReference type="ARBA" id="ARBA00022723"/>
    </source>
</evidence>
<keyword evidence="19" id="KW-1185">Reference proteome</keyword>
<dbReference type="FunFam" id="2.60.40.1730:FF:000010">
    <property type="entry name" value="Putative aminopeptidase N"/>
    <property type="match status" value="1"/>
</dbReference>
<dbReference type="Gene3D" id="1.10.390.10">
    <property type="entry name" value="Neutral Protease Domain 2"/>
    <property type="match status" value="1"/>
</dbReference>
<dbReference type="Pfam" id="PF01433">
    <property type="entry name" value="Peptidase_M1"/>
    <property type="match status" value="1"/>
</dbReference>
<dbReference type="EMBL" id="AP019307">
    <property type="protein sequence ID" value="BBH16551.1"/>
    <property type="molecule type" value="Genomic_DNA"/>
</dbReference>
<dbReference type="KEGG" id="nbe:Back2_08380"/>
<reference evidence="18 19" key="1">
    <citation type="submission" date="2018-11" db="EMBL/GenBank/DDBJ databases">
        <title>Complete genome sequence of Nocardioides baekrokdamisoli strain KCTC 39748.</title>
        <authorList>
            <person name="Kang S.W."/>
            <person name="Lee K.C."/>
            <person name="Kim K.K."/>
            <person name="Kim J.S."/>
            <person name="Kim D.S."/>
            <person name="Ko S.H."/>
            <person name="Yang S.H."/>
            <person name="Shin Y.K."/>
            <person name="Lee J.S."/>
        </authorList>
    </citation>
    <scope>NUCLEOTIDE SEQUENCE [LARGE SCALE GENOMIC DNA]</scope>
    <source>
        <strain evidence="18 19">KCTC 39748</strain>
    </source>
</reference>
<evidence type="ECO:0000313" key="19">
    <source>
        <dbReference type="Proteomes" id="UP000271573"/>
    </source>
</evidence>
<dbReference type="InterPro" id="IPR014782">
    <property type="entry name" value="Peptidase_M1_dom"/>
</dbReference>